<dbReference type="EMBL" id="JBHSHT010000005">
    <property type="protein sequence ID" value="MFC4827081.1"/>
    <property type="molecule type" value="Genomic_DNA"/>
</dbReference>
<dbReference type="Proteomes" id="UP001595945">
    <property type="component" value="Unassembled WGS sequence"/>
</dbReference>
<dbReference type="GeneID" id="73047698"/>
<dbReference type="PANTHER" id="PTHR34860">
    <property type="entry name" value="REPRESSOR-LIKE PROTEIN SSO7C3"/>
    <property type="match status" value="1"/>
</dbReference>
<dbReference type="NCBIfam" id="TIGR01439">
    <property type="entry name" value="lp_hng_hel_AbrB"/>
    <property type="match status" value="1"/>
</dbReference>
<proteinExistence type="predicted"/>
<name>A0ABD5Q8T9_9EURY</name>
<dbReference type="Gene3D" id="2.10.260.10">
    <property type="match status" value="1"/>
</dbReference>
<dbReference type="PROSITE" id="PS51740">
    <property type="entry name" value="SPOVT_ABRB"/>
    <property type="match status" value="1"/>
</dbReference>
<feature type="compositionally biased region" description="Basic and acidic residues" evidence="1">
    <location>
        <begin position="75"/>
        <end position="96"/>
    </location>
</feature>
<keyword evidence="4" id="KW-1185">Reference proteome</keyword>
<dbReference type="GO" id="GO:0003677">
    <property type="term" value="F:DNA binding"/>
    <property type="evidence" value="ECO:0007669"/>
    <property type="project" value="UniProtKB-KW"/>
</dbReference>
<dbReference type="RefSeq" id="WP_254270608.1">
    <property type="nucleotide sequence ID" value="NZ_CP100402.1"/>
</dbReference>
<dbReference type="SUPFAM" id="SSF89447">
    <property type="entry name" value="AbrB/MazE/MraZ-like"/>
    <property type="match status" value="1"/>
</dbReference>
<evidence type="ECO:0000256" key="1">
    <source>
        <dbReference type="SAM" id="MobiDB-lite"/>
    </source>
</evidence>
<organism evidence="3 4">
    <name type="scientific">Halorussus aquaticus</name>
    <dbReference type="NCBI Taxonomy" id="2953748"/>
    <lineage>
        <taxon>Archaea</taxon>
        <taxon>Methanobacteriati</taxon>
        <taxon>Methanobacteriota</taxon>
        <taxon>Stenosarchaea group</taxon>
        <taxon>Halobacteria</taxon>
        <taxon>Halobacteriales</taxon>
        <taxon>Haladaptataceae</taxon>
        <taxon>Halorussus</taxon>
    </lineage>
</organism>
<comment type="caution">
    <text evidence="3">The sequence shown here is derived from an EMBL/GenBank/DDBJ whole genome shotgun (WGS) entry which is preliminary data.</text>
</comment>
<dbReference type="AlphaFoldDB" id="A0ABD5Q8T9"/>
<feature type="region of interest" description="Disordered" evidence="1">
    <location>
        <begin position="75"/>
        <end position="102"/>
    </location>
</feature>
<dbReference type="Pfam" id="PF04014">
    <property type="entry name" value="MazE_antitoxin"/>
    <property type="match status" value="1"/>
</dbReference>
<evidence type="ECO:0000313" key="4">
    <source>
        <dbReference type="Proteomes" id="UP001595945"/>
    </source>
</evidence>
<dbReference type="InterPro" id="IPR052975">
    <property type="entry name" value="Repressor-like_regulatory"/>
</dbReference>
<evidence type="ECO:0000259" key="2">
    <source>
        <dbReference type="PROSITE" id="PS51740"/>
    </source>
</evidence>
<keyword evidence="3" id="KW-0238">DNA-binding</keyword>
<gene>
    <name evidence="3" type="ORF">ACFO9K_22825</name>
</gene>
<dbReference type="InterPro" id="IPR007159">
    <property type="entry name" value="SpoVT-AbrB_dom"/>
</dbReference>
<protein>
    <submittedName>
        <fullName evidence="3">AbrB/MazE/SpoVT family DNA-binding domain-containing protein</fullName>
    </submittedName>
</protein>
<accession>A0ABD5Q8T9</accession>
<dbReference type="PANTHER" id="PTHR34860:SF7">
    <property type="entry name" value="TRANSCRIPTION REGULATOR, SPOVT_ABRB FAMILY"/>
    <property type="match status" value="1"/>
</dbReference>
<evidence type="ECO:0000313" key="3">
    <source>
        <dbReference type="EMBL" id="MFC4827081.1"/>
    </source>
</evidence>
<reference evidence="3 4" key="1">
    <citation type="journal article" date="2019" name="Int. J. Syst. Evol. Microbiol.">
        <title>The Global Catalogue of Microorganisms (GCM) 10K type strain sequencing project: providing services to taxonomists for standard genome sequencing and annotation.</title>
        <authorList>
            <consortium name="The Broad Institute Genomics Platform"/>
            <consortium name="The Broad Institute Genome Sequencing Center for Infectious Disease"/>
            <person name="Wu L."/>
            <person name="Ma J."/>
        </authorList>
    </citation>
    <scope>NUCLEOTIDE SEQUENCE [LARGE SCALE GENOMIC DNA]</scope>
    <source>
        <strain evidence="3 4">XZYJ18</strain>
    </source>
</reference>
<sequence length="102" mass="11537">MTSNTRNPEIVRVSQKGQATIPKALREKFGIETPGEVFVYEEGDCIVIEPIPSLDELHGIHAGDHEAGEVLEKVRELKDDEQRREEERAERLRPSADENGDE</sequence>
<dbReference type="InterPro" id="IPR037914">
    <property type="entry name" value="SpoVT-AbrB_sf"/>
</dbReference>
<dbReference type="SMART" id="SM00966">
    <property type="entry name" value="SpoVT_AbrB"/>
    <property type="match status" value="1"/>
</dbReference>
<feature type="domain" description="SpoVT-AbrB" evidence="2">
    <location>
        <begin position="8"/>
        <end position="53"/>
    </location>
</feature>